<dbReference type="Proteomes" id="UP000002852">
    <property type="component" value="Unassembled WGS sequence"/>
</dbReference>
<dbReference type="InterPro" id="IPR003599">
    <property type="entry name" value="Ig_sub"/>
</dbReference>
<dbReference type="OMA" id="FKNNMPI"/>
<evidence type="ECO:0000256" key="5">
    <source>
        <dbReference type="ARBA" id="ARBA00023157"/>
    </source>
</evidence>
<evidence type="ECO:0000256" key="4">
    <source>
        <dbReference type="ARBA" id="ARBA00022737"/>
    </source>
</evidence>
<keyword evidence="9" id="KW-1185">Reference proteome</keyword>
<reference evidence="8" key="4">
    <citation type="submission" date="2025-09" db="UniProtKB">
        <authorList>
            <consortium name="Ensembl"/>
        </authorList>
    </citation>
    <scope>IDENTIFICATION</scope>
    <source>
        <strain evidence="8">JP 163 A</strain>
    </source>
</reference>
<evidence type="ECO:0000256" key="6">
    <source>
        <dbReference type="ARBA" id="ARBA00023319"/>
    </source>
</evidence>
<keyword evidence="4" id="KW-0677">Repeat</keyword>
<keyword evidence="2" id="KW-0963">Cytoplasm</keyword>
<dbReference type="GeneTree" id="ENSGT01110000267173"/>
<evidence type="ECO:0000256" key="1">
    <source>
        <dbReference type="ARBA" id="ARBA00004496"/>
    </source>
</evidence>
<keyword evidence="3" id="KW-0732">Signal</keyword>
<dbReference type="PANTHER" id="PTHR45080:SF8">
    <property type="entry name" value="IG-LIKE DOMAIN-CONTAINING PROTEIN"/>
    <property type="match status" value="1"/>
</dbReference>
<dbReference type="InterPro" id="IPR050958">
    <property type="entry name" value="Cell_Adh-Cytoskel_Orgn"/>
</dbReference>
<feature type="domain" description="Ig-like" evidence="7">
    <location>
        <begin position="338"/>
        <end position="425"/>
    </location>
</feature>
<dbReference type="Gene3D" id="2.60.40.10">
    <property type="entry name" value="Immunoglobulins"/>
    <property type="match status" value="3"/>
</dbReference>
<dbReference type="GO" id="GO:0050808">
    <property type="term" value="P:synapse organization"/>
    <property type="evidence" value="ECO:0007669"/>
    <property type="project" value="TreeGrafter"/>
</dbReference>
<dbReference type="GO" id="GO:0030424">
    <property type="term" value="C:axon"/>
    <property type="evidence" value="ECO:0007669"/>
    <property type="project" value="TreeGrafter"/>
</dbReference>
<evidence type="ECO:0000259" key="7">
    <source>
        <dbReference type="PROSITE" id="PS50835"/>
    </source>
</evidence>
<feature type="domain" description="Ig-like" evidence="7">
    <location>
        <begin position="17"/>
        <end position="125"/>
    </location>
</feature>
<sequence length="431" mass="46814">CLQVHSHKLLWSKLKSPVPISEEILRKKMLHEEILSCVKDMKSSEIQKSIKEGQSVTLRANIHGASDIRWILNGQELDNSEQYKYGVSGNDQTLTIKCVSQREQGIITCQAQTEQGLIRCQFNINVTLKSSDAPYFLVQPRSQNVNEGQNVMFTCEIGGDLSPELEWLKDNTLICVTPNIKLSRSKNLYTLEICEATIADSGKYTVKARNKFGQCSATSSLNVLTLVEEPIQMAIVEQRASTEAAMSMQKSFLASSVNVEASSMQASSYSSSSHSAVGQYSFDSMSATSMSAMMAESVVSMSSSSKTIGMSACSHVKALSIGAKTGETLLAHVSGTPPKIEALPQDVSAEPGKFLTVAGMFSGDPAPSVQWVRSGRTLPNGDERFHVDNTADLSTLMISRVKEDDAGAYTLRLSNDLGSDSATVNVHIRSM</sequence>
<dbReference type="PROSITE" id="PS50835">
    <property type="entry name" value="IG_LIKE"/>
    <property type="match status" value="3"/>
</dbReference>
<dbReference type="GO" id="GO:0043025">
    <property type="term" value="C:neuronal cell body"/>
    <property type="evidence" value="ECO:0007669"/>
    <property type="project" value="TreeGrafter"/>
</dbReference>
<dbReference type="GO" id="GO:0008046">
    <property type="term" value="F:axon guidance receptor activity"/>
    <property type="evidence" value="ECO:0007669"/>
    <property type="project" value="TreeGrafter"/>
</dbReference>
<dbReference type="GO" id="GO:0005886">
    <property type="term" value="C:plasma membrane"/>
    <property type="evidence" value="ECO:0007669"/>
    <property type="project" value="TreeGrafter"/>
</dbReference>
<dbReference type="GO" id="GO:0007156">
    <property type="term" value="P:homophilic cell adhesion via plasma membrane adhesion molecules"/>
    <property type="evidence" value="ECO:0007669"/>
    <property type="project" value="TreeGrafter"/>
</dbReference>
<dbReference type="FunFam" id="2.60.40.10:FF:000425">
    <property type="entry name" value="Myosin light chain kinase"/>
    <property type="match status" value="1"/>
</dbReference>
<dbReference type="SUPFAM" id="SSF48726">
    <property type="entry name" value="Immunoglobulin"/>
    <property type="match status" value="3"/>
</dbReference>
<dbReference type="AlphaFoldDB" id="A0A3B5Q3V0"/>
<dbReference type="SMART" id="SM00408">
    <property type="entry name" value="IGc2"/>
    <property type="match status" value="3"/>
</dbReference>
<dbReference type="InterPro" id="IPR013098">
    <property type="entry name" value="Ig_I-set"/>
</dbReference>
<dbReference type="InterPro" id="IPR003598">
    <property type="entry name" value="Ig_sub2"/>
</dbReference>
<evidence type="ECO:0000256" key="3">
    <source>
        <dbReference type="ARBA" id="ARBA00022729"/>
    </source>
</evidence>
<dbReference type="InterPro" id="IPR007110">
    <property type="entry name" value="Ig-like_dom"/>
</dbReference>
<keyword evidence="6" id="KW-0393">Immunoglobulin domain</keyword>
<keyword evidence="5" id="KW-1015">Disulfide bond</keyword>
<reference evidence="8" key="3">
    <citation type="submission" date="2025-08" db="UniProtKB">
        <authorList>
            <consortium name="Ensembl"/>
        </authorList>
    </citation>
    <scope>IDENTIFICATION</scope>
    <source>
        <strain evidence="8">JP 163 A</strain>
    </source>
</reference>
<name>A0A3B5Q3V0_XIPMA</name>
<proteinExistence type="predicted"/>
<feature type="domain" description="Ig-like" evidence="7">
    <location>
        <begin position="134"/>
        <end position="222"/>
    </location>
</feature>
<dbReference type="GO" id="GO:0005737">
    <property type="term" value="C:cytoplasm"/>
    <property type="evidence" value="ECO:0007669"/>
    <property type="project" value="UniProtKB-SubCell"/>
</dbReference>
<evidence type="ECO:0000313" key="8">
    <source>
        <dbReference type="Ensembl" id="ENSXMAP00000026523.1"/>
    </source>
</evidence>
<dbReference type="Pfam" id="PF07679">
    <property type="entry name" value="I-set"/>
    <property type="match status" value="3"/>
</dbReference>
<dbReference type="SMART" id="SM00409">
    <property type="entry name" value="IG"/>
    <property type="match status" value="3"/>
</dbReference>
<dbReference type="InParanoid" id="A0A3B5Q3V0"/>
<dbReference type="InterPro" id="IPR013783">
    <property type="entry name" value="Ig-like_fold"/>
</dbReference>
<comment type="subcellular location">
    <subcellularLocation>
        <location evidence="1">Cytoplasm</location>
    </subcellularLocation>
</comment>
<dbReference type="FunFam" id="2.60.40.10:FF:000031">
    <property type="entry name" value="Myosin-binding protein C, slow type"/>
    <property type="match status" value="1"/>
</dbReference>
<dbReference type="STRING" id="8083.ENSXMAP00000026523"/>
<dbReference type="Ensembl" id="ENSXMAT00000035150.1">
    <property type="protein sequence ID" value="ENSXMAP00000026523.1"/>
    <property type="gene ID" value="ENSXMAG00000022595.1"/>
</dbReference>
<dbReference type="PANTHER" id="PTHR45080">
    <property type="entry name" value="CONTACTIN 5"/>
    <property type="match status" value="1"/>
</dbReference>
<protein>
    <recommendedName>
        <fullName evidence="7">Ig-like domain-containing protein</fullName>
    </recommendedName>
</protein>
<evidence type="ECO:0000313" key="9">
    <source>
        <dbReference type="Proteomes" id="UP000002852"/>
    </source>
</evidence>
<organism evidence="8 9">
    <name type="scientific">Xiphophorus maculatus</name>
    <name type="common">Southern platyfish</name>
    <name type="synonym">Platypoecilus maculatus</name>
    <dbReference type="NCBI Taxonomy" id="8083"/>
    <lineage>
        <taxon>Eukaryota</taxon>
        <taxon>Metazoa</taxon>
        <taxon>Chordata</taxon>
        <taxon>Craniata</taxon>
        <taxon>Vertebrata</taxon>
        <taxon>Euteleostomi</taxon>
        <taxon>Actinopterygii</taxon>
        <taxon>Neopterygii</taxon>
        <taxon>Teleostei</taxon>
        <taxon>Neoteleostei</taxon>
        <taxon>Acanthomorphata</taxon>
        <taxon>Ovalentaria</taxon>
        <taxon>Atherinomorphae</taxon>
        <taxon>Cyprinodontiformes</taxon>
        <taxon>Poeciliidae</taxon>
        <taxon>Poeciliinae</taxon>
        <taxon>Xiphophorus</taxon>
    </lineage>
</organism>
<reference evidence="9" key="1">
    <citation type="submission" date="2012-01" db="EMBL/GenBank/DDBJ databases">
        <authorList>
            <person name="Walter R."/>
            <person name="Schartl M."/>
            <person name="Warren W."/>
        </authorList>
    </citation>
    <scope>NUCLEOTIDE SEQUENCE [LARGE SCALE GENOMIC DNA]</scope>
    <source>
        <strain evidence="9">JP 163 A</strain>
    </source>
</reference>
<dbReference type="InterPro" id="IPR036179">
    <property type="entry name" value="Ig-like_dom_sf"/>
</dbReference>
<evidence type="ECO:0000256" key="2">
    <source>
        <dbReference type="ARBA" id="ARBA00022490"/>
    </source>
</evidence>
<accession>A0A3B5Q3V0</accession>
<reference evidence="9" key="2">
    <citation type="journal article" date="2013" name="Nat. Genet.">
        <title>The genome of the platyfish, Xiphophorus maculatus, provides insights into evolutionary adaptation and several complex traits.</title>
        <authorList>
            <person name="Schartl M."/>
            <person name="Walter R.B."/>
            <person name="Shen Y."/>
            <person name="Garcia T."/>
            <person name="Catchen J."/>
            <person name="Amores A."/>
            <person name="Braasch I."/>
            <person name="Chalopin D."/>
            <person name="Volff J.N."/>
            <person name="Lesch K.P."/>
            <person name="Bisazza A."/>
            <person name="Minx P."/>
            <person name="Hillier L."/>
            <person name="Wilson R.K."/>
            <person name="Fuerstenberg S."/>
            <person name="Boore J."/>
            <person name="Searle S."/>
            <person name="Postlethwait J.H."/>
            <person name="Warren W.C."/>
        </authorList>
    </citation>
    <scope>NUCLEOTIDE SEQUENCE [LARGE SCALE GENOMIC DNA]</scope>
    <source>
        <strain evidence="9">JP 163 A</strain>
    </source>
</reference>